<protein>
    <recommendedName>
        <fullName evidence="4">HTH CENPB-type domain-containing protein</fullName>
    </recommendedName>
</protein>
<evidence type="ECO:0000256" key="1">
    <source>
        <dbReference type="SAM" id="MobiDB-lite"/>
    </source>
</evidence>
<proteinExistence type="predicted"/>
<dbReference type="AlphaFoldDB" id="A0A485NT65"/>
<sequence>MATIQKKVKKKGSKKEMTTVEVKKEIIKKSEQGMQVAKIARFYKKSTLTIFTILKKEERRGLDAAKGVMRISKQRPCVQKDVEKLLLFGFENQLARDAVTKKLSARWQKSCTLTSDLISERPGVSTENDEGFKSSRGWLDNFKRRSGIHSVVRHGEAESLDSQGAETSSKSF</sequence>
<dbReference type="Proteomes" id="UP000386466">
    <property type="component" value="Unassembled WGS sequence"/>
</dbReference>
<keyword evidence="3" id="KW-1185">Reference proteome</keyword>
<name>A0A485NT65_LYNPA</name>
<evidence type="ECO:0000313" key="2">
    <source>
        <dbReference type="EMBL" id="VFV35463.1"/>
    </source>
</evidence>
<reference evidence="2 3" key="1">
    <citation type="submission" date="2019-01" db="EMBL/GenBank/DDBJ databases">
        <authorList>
            <person name="Alioto T."/>
            <person name="Alioto T."/>
        </authorList>
    </citation>
    <scope>NUCLEOTIDE SEQUENCE [LARGE SCALE GENOMIC DNA]</scope>
</reference>
<feature type="compositionally biased region" description="Polar residues" evidence="1">
    <location>
        <begin position="160"/>
        <end position="172"/>
    </location>
</feature>
<dbReference type="PANTHER" id="PTHR19303:SF27">
    <property type="entry name" value="HTH CENPB-TYPE DOMAIN-CONTAINING PROTEIN"/>
    <property type="match status" value="1"/>
</dbReference>
<dbReference type="PANTHER" id="PTHR19303">
    <property type="entry name" value="TRANSPOSON"/>
    <property type="match status" value="1"/>
</dbReference>
<accession>A0A485NT65</accession>
<gene>
    <name evidence="2" type="ORF">LYPA_23C005573</name>
</gene>
<dbReference type="InterPro" id="IPR050863">
    <property type="entry name" value="CenT-Element_Derived"/>
</dbReference>
<dbReference type="EMBL" id="CAAGRJ010021216">
    <property type="protein sequence ID" value="VFV35463.1"/>
    <property type="molecule type" value="Genomic_DNA"/>
</dbReference>
<dbReference type="GO" id="GO:0005634">
    <property type="term" value="C:nucleus"/>
    <property type="evidence" value="ECO:0007669"/>
    <property type="project" value="TreeGrafter"/>
</dbReference>
<dbReference type="SUPFAM" id="SSF46689">
    <property type="entry name" value="Homeodomain-like"/>
    <property type="match status" value="1"/>
</dbReference>
<feature type="region of interest" description="Disordered" evidence="1">
    <location>
        <begin position="153"/>
        <end position="172"/>
    </location>
</feature>
<dbReference type="Gene3D" id="1.10.10.60">
    <property type="entry name" value="Homeodomain-like"/>
    <property type="match status" value="1"/>
</dbReference>
<organism evidence="2 3">
    <name type="scientific">Lynx pardinus</name>
    <name type="common">Iberian lynx</name>
    <name type="synonym">Felis pardina</name>
    <dbReference type="NCBI Taxonomy" id="191816"/>
    <lineage>
        <taxon>Eukaryota</taxon>
        <taxon>Metazoa</taxon>
        <taxon>Chordata</taxon>
        <taxon>Craniata</taxon>
        <taxon>Vertebrata</taxon>
        <taxon>Euteleostomi</taxon>
        <taxon>Mammalia</taxon>
        <taxon>Eutheria</taxon>
        <taxon>Laurasiatheria</taxon>
        <taxon>Carnivora</taxon>
        <taxon>Feliformia</taxon>
        <taxon>Felidae</taxon>
        <taxon>Felinae</taxon>
        <taxon>Lynx</taxon>
    </lineage>
</organism>
<evidence type="ECO:0008006" key="4">
    <source>
        <dbReference type="Google" id="ProtNLM"/>
    </source>
</evidence>
<dbReference type="GO" id="GO:0003677">
    <property type="term" value="F:DNA binding"/>
    <property type="evidence" value="ECO:0007669"/>
    <property type="project" value="TreeGrafter"/>
</dbReference>
<evidence type="ECO:0000313" key="3">
    <source>
        <dbReference type="Proteomes" id="UP000386466"/>
    </source>
</evidence>
<dbReference type="InterPro" id="IPR009057">
    <property type="entry name" value="Homeodomain-like_sf"/>
</dbReference>